<dbReference type="CDD" id="cd07822">
    <property type="entry name" value="SRPBCC_4"/>
    <property type="match status" value="1"/>
</dbReference>
<evidence type="ECO:0008006" key="3">
    <source>
        <dbReference type="Google" id="ProtNLM"/>
    </source>
</evidence>
<dbReference type="PANTHER" id="PTHR36166:SF1">
    <property type="entry name" value="SRPBCC DOMAIN-CONTAINING PROTEIN"/>
    <property type="match status" value="1"/>
</dbReference>
<accession>A0A6G1JVX8</accession>
<reference evidence="1" key="1">
    <citation type="journal article" date="2020" name="Stud. Mycol.">
        <title>101 Dothideomycetes genomes: a test case for predicting lifestyles and emergence of pathogens.</title>
        <authorList>
            <person name="Haridas S."/>
            <person name="Albert R."/>
            <person name="Binder M."/>
            <person name="Bloem J."/>
            <person name="Labutti K."/>
            <person name="Salamov A."/>
            <person name="Andreopoulos B."/>
            <person name="Baker S."/>
            <person name="Barry K."/>
            <person name="Bills G."/>
            <person name="Bluhm B."/>
            <person name="Cannon C."/>
            <person name="Castanera R."/>
            <person name="Culley D."/>
            <person name="Daum C."/>
            <person name="Ezra D."/>
            <person name="Gonzalez J."/>
            <person name="Henrissat B."/>
            <person name="Kuo A."/>
            <person name="Liang C."/>
            <person name="Lipzen A."/>
            <person name="Lutzoni F."/>
            <person name="Magnuson J."/>
            <person name="Mondo S."/>
            <person name="Nolan M."/>
            <person name="Ohm R."/>
            <person name="Pangilinan J."/>
            <person name="Park H.-J."/>
            <person name="Ramirez L."/>
            <person name="Alfaro M."/>
            <person name="Sun H."/>
            <person name="Tritt A."/>
            <person name="Yoshinaga Y."/>
            <person name="Zwiers L.-H."/>
            <person name="Turgeon B."/>
            <person name="Goodwin S."/>
            <person name="Spatafora J."/>
            <person name="Crous P."/>
            <person name="Grigoriev I."/>
        </authorList>
    </citation>
    <scope>NUCLEOTIDE SEQUENCE</scope>
    <source>
        <strain evidence="1">CBS 279.74</strain>
    </source>
</reference>
<organism evidence="1 2">
    <name type="scientific">Pleomassaria siparia CBS 279.74</name>
    <dbReference type="NCBI Taxonomy" id="1314801"/>
    <lineage>
        <taxon>Eukaryota</taxon>
        <taxon>Fungi</taxon>
        <taxon>Dikarya</taxon>
        <taxon>Ascomycota</taxon>
        <taxon>Pezizomycotina</taxon>
        <taxon>Dothideomycetes</taxon>
        <taxon>Pleosporomycetidae</taxon>
        <taxon>Pleosporales</taxon>
        <taxon>Pleomassariaceae</taxon>
        <taxon>Pleomassaria</taxon>
    </lineage>
</organism>
<dbReference type="EMBL" id="MU005781">
    <property type="protein sequence ID" value="KAF2704698.1"/>
    <property type="molecule type" value="Genomic_DNA"/>
</dbReference>
<dbReference type="Proteomes" id="UP000799428">
    <property type="component" value="Unassembled WGS sequence"/>
</dbReference>
<keyword evidence="2" id="KW-1185">Reference proteome</keyword>
<dbReference type="InterPro" id="IPR023393">
    <property type="entry name" value="START-like_dom_sf"/>
</dbReference>
<sequence length="162" mass="18812">MQIRTEVLIKASAEATWNWLIETSHWPEWNTFIPQAEPYPESASGTSQLELGTSWRFIANMRGGRWKSMQKVTLLEEPKAGDAKRIYRIYWAVQGYPNFLFRTVRYNEIEEVEADDGGRECIYRTGEDQSGPLAWFIKWVFGSHVEKGINDWAKDLKSAMES</sequence>
<dbReference type="Gene3D" id="3.30.530.20">
    <property type="match status" value="1"/>
</dbReference>
<dbReference type="SUPFAM" id="SSF55961">
    <property type="entry name" value="Bet v1-like"/>
    <property type="match status" value="1"/>
</dbReference>
<proteinExistence type="predicted"/>
<gene>
    <name evidence="1" type="ORF">K504DRAFT_389477</name>
</gene>
<evidence type="ECO:0000313" key="1">
    <source>
        <dbReference type="EMBL" id="KAF2704698.1"/>
    </source>
</evidence>
<evidence type="ECO:0000313" key="2">
    <source>
        <dbReference type="Proteomes" id="UP000799428"/>
    </source>
</evidence>
<dbReference type="AlphaFoldDB" id="A0A6G1JVX8"/>
<name>A0A6G1JVX8_9PLEO</name>
<dbReference type="OrthoDB" id="509124at2759"/>
<protein>
    <recommendedName>
        <fullName evidence="3">SRPBCC domain-containing protein</fullName>
    </recommendedName>
</protein>
<dbReference type="PANTHER" id="PTHR36166">
    <property type="entry name" value="CHROMOSOME 9, WHOLE GENOME SHOTGUN SEQUENCE"/>
    <property type="match status" value="1"/>
</dbReference>